<gene>
    <name evidence="1" type="ORF">MNBD_BACTEROID02-19</name>
</gene>
<name>A0A3B0R534_9ZZZZ</name>
<reference evidence="1" key="1">
    <citation type="submission" date="2018-06" db="EMBL/GenBank/DDBJ databases">
        <authorList>
            <person name="Zhirakovskaya E."/>
        </authorList>
    </citation>
    <scope>NUCLEOTIDE SEQUENCE</scope>
</reference>
<protein>
    <submittedName>
        <fullName evidence="1">Uncharacterized protein</fullName>
    </submittedName>
</protein>
<sequence>MKTTTSTSTSVSKLYCNVFGHQYSVTKKVTKHVKEYTCKCCKKQLTTNGNGNLTELTPTFREINRILENIHTKRMSRLKQKVYATSAA</sequence>
<dbReference type="AlphaFoldDB" id="A0A3B0R534"/>
<evidence type="ECO:0000313" key="1">
    <source>
        <dbReference type="EMBL" id="VAV84196.1"/>
    </source>
</evidence>
<accession>A0A3B0R534</accession>
<dbReference type="EMBL" id="UOEB01000135">
    <property type="protein sequence ID" value="VAV84196.1"/>
    <property type="molecule type" value="Genomic_DNA"/>
</dbReference>
<proteinExistence type="predicted"/>
<organism evidence="1">
    <name type="scientific">hydrothermal vent metagenome</name>
    <dbReference type="NCBI Taxonomy" id="652676"/>
    <lineage>
        <taxon>unclassified sequences</taxon>
        <taxon>metagenomes</taxon>
        <taxon>ecological metagenomes</taxon>
    </lineage>
</organism>